<dbReference type="SUPFAM" id="SSF50242">
    <property type="entry name" value="TIMP-like"/>
    <property type="match status" value="1"/>
</dbReference>
<proteinExistence type="predicted"/>
<dbReference type="PROSITE" id="PS51257">
    <property type="entry name" value="PROKAR_LIPOPROTEIN"/>
    <property type="match status" value="1"/>
</dbReference>
<dbReference type="AlphaFoldDB" id="A0A857KH25"/>
<dbReference type="InterPro" id="IPR008993">
    <property type="entry name" value="TIMP-like_OB-fold"/>
</dbReference>
<gene>
    <name evidence="1" type="ORF">GII30_06760</name>
</gene>
<accession>A0A857KH25</accession>
<reference evidence="1" key="1">
    <citation type="journal article" date="2021" name="Nat. Microbiol.">
        <title>Cocultivation of an ultrasmall environmental parasitic bacterium with lytic ability against bacteria associated with wastewater foams.</title>
        <authorList>
            <person name="Batinovic S."/>
            <person name="Rose J.J.A."/>
            <person name="Ratcliffe J."/>
            <person name="Seviour R.J."/>
            <person name="Petrovski S."/>
        </authorList>
    </citation>
    <scope>NUCLEOTIDE SEQUENCE</scope>
    <source>
        <strain evidence="1">CON44</strain>
    </source>
</reference>
<evidence type="ECO:0000313" key="1">
    <source>
        <dbReference type="EMBL" id="QHN38910.1"/>
    </source>
</evidence>
<protein>
    <submittedName>
        <fullName evidence="1">Uncharacterized protein</fullName>
    </submittedName>
</protein>
<dbReference type="RefSeq" id="WP_138943657.1">
    <property type="nucleotide sequence ID" value="NZ_CP045804.1"/>
</dbReference>
<dbReference type="Gene3D" id="2.40.50.120">
    <property type="match status" value="1"/>
</dbReference>
<sequence>MADLTRVSRSRWTRVVALVAGLVACAALSAAVGTSPACACSCAPSSPEQIADRAGAIIVGTPVSVKHDGLGSRNVVRVVRSYKRRMPETITIVSASPAGACGITLTEGKTQTIVLGWPGGGVTTKGDEWGASLCDNMSSNAAAVIAHAGPAFSPIKSTKPQGDPGSSGSSRGYVGIGVAAGAGLLLAGGTALILKRRPG</sequence>
<organism evidence="1">
    <name type="scientific">Gordonia amarae</name>
    <dbReference type="NCBI Taxonomy" id="36821"/>
    <lineage>
        <taxon>Bacteria</taxon>
        <taxon>Bacillati</taxon>
        <taxon>Actinomycetota</taxon>
        <taxon>Actinomycetes</taxon>
        <taxon>Mycobacteriales</taxon>
        <taxon>Gordoniaceae</taxon>
        <taxon>Gordonia</taxon>
    </lineage>
</organism>
<name>A0A857KH25_9ACTN</name>
<dbReference type="EMBL" id="CP045810">
    <property type="protein sequence ID" value="QHN38910.1"/>
    <property type="molecule type" value="Genomic_DNA"/>
</dbReference>